<feature type="non-terminal residue" evidence="1">
    <location>
        <position position="1"/>
    </location>
</feature>
<dbReference type="AlphaFoldDB" id="A0A0C9TAI4"/>
<name>A0A0C9TAI4_PAXIN</name>
<dbReference type="EMBL" id="KN819361">
    <property type="protein sequence ID" value="KIJ12625.1"/>
    <property type="molecule type" value="Genomic_DNA"/>
</dbReference>
<accession>A0A0C9TAI4</accession>
<keyword evidence="2" id="KW-1185">Reference proteome</keyword>
<sequence length="237" mass="26057">TSDDPLQPGLTDLKDTLAEAAQVRNLKQAGHPEKRRKRELDPAMDYLINAEKHAGLMCRRKVFDVCFENDAADGWREQTTATVYGWHHLNDMGPSIMMWNATVERIIDCAHHRKITSVPELKRETGWSDADQFGSEIIALVQRHAAPLPTPFVSTPLRLTASGTVNTALPLLLDTAPASPCPPPNTSAPKRKNRCGACGQEGHNARNRTCSKHPSHTATAAGKENVHILFAFLSILS</sequence>
<dbReference type="HOGENOM" id="CLU_105976_0_0_1"/>
<protein>
    <submittedName>
        <fullName evidence="1">Uncharacterized protein</fullName>
    </submittedName>
</protein>
<dbReference type="Proteomes" id="UP000053647">
    <property type="component" value="Unassembled WGS sequence"/>
</dbReference>
<evidence type="ECO:0000313" key="1">
    <source>
        <dbReference type="EMBL" id="KIJ12625.1"/>
    </source>
</evidence>
<organism evidence="1 2">
    <name type="scientific">Paxillus involutus ATCC 200175</name>
    <dbReference type="NCBI Taxonomy" id="664439"/>
    <lineage>
        <taxon>Eukaryota</taxon>
        <taxon>Fungi</taxon>
        <taxon>Dikarya</taxon>
        <taxon>Basidiomycota</taxon>
        <taxon>Agaricomycotina</taxon>
        <taxon>Agaricomycetes</taxon>
        <taxon>Agaricomycetidae</taxon>
        <taxon>Boletales</taxon>
        <taxon>Paxilineae</taxon>
        <taxon>Paxillaceae</taxon>
        <taxon>Paxillus</taxon>
    </lineage>
</organism>
<reference evidence="1 2" key="1">
    <citation type="submission" date="2014-06" db="EMBL/GenBank/DDBJ databases">
        <authorList>
            <consortium name="DOE Joint Genome Institute"/>
            <person name="Kuo A."/>
            <person name="Kohler A."/>
            <person name="Nagy L.G."/>
            <person name="Floudas D."/>
            <person name="Copeland A."/>
            <person name="Barry K.W."/>
            <person name="Cichocki N."/>
            <person name="Veneault-Fourrey C."/>
            <person name="LaButti K."/>
            <person name="Lindquist E.A."/>
            <person name="Lipzen A."/>
            <person name="Lundell T."/>
            <person name="Morin E."/>
            <person name="Murat C."/>
            <person name="Sun H."/>
            <person name="Tunlid A."/>
            <person name="Henrissat B."/>
            <person name="Grigoriev I.V."/>
            <person name="Hibbett D.S."/>
            <person name="Martin F."/>
            <person name="Nordberg H.P."/>
            <person name="Cantor M.N."/>
            <person name="Hua S.X."/>
        </authorList>
    </citation>
    <scope>NUCLEOTIDE SEQUENCE [LARGE SCALE GENOMIC DNA]</scope>
    <source>
        <strain evidence="1 2">ATCC 200175</strain>
    </source>
</reference>
<proteinExistence type="predicted"/>
<evidence type="ECO:0000313" key="2">
    <source>
        <dbReference type="Proteomes" id="UP000053647"/>
    </source>
</evidence>
<dbReference type="OrthoDB" id="2687561at2759"/>
<gene>
    <name evidence="1" type="ORF">PAXINDRAFT_82527</name>
</gene>
<reference evidence="2" key="2">
    <citation type="submission" date="2015-01" db="EMBL/GenBank/DDBJ databases">
        <title>Evolutionary Origins and Diversification of the Mycorrhizal Mutualists.</title>
        <authorList>
            <consortium name="DOE Joint Genome Institute"/>
            <consortium name="Mycorrhizal Genomics Consortium"/>
            <person name="Kohler A."/>
            <person name="Kuo A."/>
            <person name="Nagy L.G."/>
            <person name="Floudas D."/>
            <person name="Copeland A."/>
            <person name="Barry K.W."/>
            <person name="Cichocki N."/>
            <person name="Veneault-Fourrey C."/>
            <person name="LaButti K."/>
            <person name="Lindquist E.A."/>
            <person name="Lipzen A."/>
            <person name="Lundell T."/>
            <person name="Morin E."/>
            <person name="Murat C."/>
            <person name="Riley R."/>
            <person name="Ohm R."/>
            <person name="Sun H."/>
            <person name="Tunlid A."/>
            <person name="Henrissat B."/>
            <person name="Grigoriev I.V."/>
            <person name="Hibbett D.S."/>
            <person name="Martin F."/>
        </authorList>
    </citation>
    <scope>NUCLEOTIDE SEQUENCE [LARGE SCALE GENOMIC DNA]</scope>
    <source>
        <strain evidence="2">ATCC 200175</strain>
    </source>
</reference>